<proteinExistence type="predicted"/>
<name>A0A5B2TFW5_9PROT</name>
<feature type="transmembrane region" description="Helical" evidence="1">
    <location>
        <begin position="182"/>
        <end position="200"/>
    </location>
</feature>
<keyword evidence="1" id="KW-0812">Transmembrane</keyword>
<protein>
    <recommendedName>
        <fullName evidence="4">DUF4239 domain-containing protein</fullName>
    </recommendedName>
</protein>
<evidence type="ECO:0000313" key="3">
    <source>
        <dbReference type="Proteomes" id="UP000322110"/>
    </source>
</evidence>
<dbReference type="Proteomes" id="UP000322110">
    <property type="component" value="Unassembled WGS sequence"/>
</dbReference>
<feature type="transmembrane region" description="Helical" evidence="1">
    <location>
        <begin position="40"/>
        <end position="62"/>
    </location>
</feature>
<dbReference type="InterPro" id="IPR025333">
    <property type="entry name" value="DUF4239"/>
</dbReference>
<keyword evidence="1" id="KW-0472">Membrane</keyword>
<organism evidence="2 3">
    <name type="scientific">Teichococcus oryzae</name>
    <dbReference type="NCBI Taxonomy" id="1608942"/>
    <lineage>
        <taxon>Bacteria</taxon>
        <taxon>Pseudomonadati</taxon>
        <taxon>Pseudomonadota</taxon>
        <taxon>Alphaproteobacteria</taxon>
        <taxon>Acetobacterales</taxon>
        <taxon>Roseomonadaceae</taxon>
        <taxon>Roseomonas</taxon>
    </lineage>
</organism>
<comment type="caution">
    <text evidence="2">The sequence shown here is derived from an EMBL/GenBank/DDBJ whole genome shotgun (WGS) entry which is preliminary data.</text>
</comment>
<accession>A0A5B2TFW5</accession>
<reference evidence="2 3" key="1">
    <citation type="journal article" date="2015" name="Int. J. Syst. Evol. Microbiol.">
        <title>Roseomonas oryzae sp. nov., isolated from paddy rhizosphere soil.</title>
        <authorList>
            <person name="Ramaprasad E.V."/>
            <person name="Sasikala Ch."/>
            <person name="Ramana Ch.V."/>
        </authorList>
    </citation>
    <scope>NUCLEOTIDE SEQUENCE [LARGE SCALE GENOMIC DNA]</scope>
    <source>
        <strain evidence="2 3">KCTC 42542</strain>
    </source>
</reference>
<evidence type="ECO:0000313" key="2">
    <source>
        <dbReference type="EMBL" id="KAA2212885.1"/>
    </source>
</evidence>
<dbReference type="EMBL" id="VUKA01000005">
    <property type="protein sequence ID" value="KAA2212885.1"/>
    <property type="molecule type" value="Genomic_DNA"/>
</dbReference>
<dbReference type="OrthoDB" id="4760162at2"/>
<dbReference type="RefSeq" id="WP_149812501.1">
    <property type="nucleotide sequence ID" value="NZ_VUKA01000005.1"/>
</dbReference>
<gene>
    <name evidence="2" type="ORF">F0Q34_12195</name>
</gene>
<evidence type="ECO:0000256" key="1">
    <source>
        <dbReference type="SAM" id="Phobius"/>
    </source>
</evidence>
<dbReference type="AlphaFoldDB" id="A0A5B2TFW5"/>
<sequence>MNDIIASLVAAGCVFAGGVVGLQLHRVLPSHHLTKETLDVIRIGMGMISVLTSLVFGLLIATAKSASDSADREMRAYAAETILLDRTLQRHGDEAAASRALLRRSTERILQDLWPGKGARFVGIDDASAGALLEQVQDAIQDLAAGDPHQAWIRQQALQSALSLLRQRWLLIEQAGPTVRPVILGIVIIWTVAILVSFGLNSPRNGTVVATFLVIALAIGAAVFLILEMDSQFAGVLRLSEQPLLRALAELEGGSPGPDGFPRRFAH</sequence>
<keyword evidence="1" id="KW-1133">Transmembrane helix</keyword>
<feature type="transmembrane region" description="Helical" evidence="1">
    <location>
        <begin position="206"/>
        <end position="227"/>
    </location>
</feature>
<evidence type="ECO:0008006" key="4">
    <source>
        <dbReference type="Google" id="ProtNLM"/>
    </source>
</evidence>
<keyword evidence="3" id="KW-1185">Reference proteome</keyword>
<dbReference type="Pfam" id="PF14023">
    <property type="entry name" value="Bestrophin-like"/>
    <property type="match status" value="1"/>
</dbReference>